<evidence type="ECO:0000256" key="2">
    <source>
        <dbReference type="PROSITE-ProRule" id="PRU00176"/>
    </source>
</evidence>
<evidence type="ECO:0000256" key="4">
    <source>
        <dbReference type="SAM" id="MobiDB-lite"/>
    </source>
</evidence>
<dbReference type="GO" id="GO:0006396">
    <property type="term" value="P:RNA processing"/>
    <property type="evidence" value="ECO:0007669"/>
    <property type="project" value="InterPro"/>
</dbReference>
<feature type="region of interest" description="Disordered" evidence="4">
    <location>
        <begin position="636"/>
        <end position="667"/>
    </location>
</feature>
<dbReference type="Pfam" id="PF04818">
    <property type="entry name" value="CID"/>
    <property type="match status" value="1"/>
</dbReference>
<feature type="domain" description="SURP motif" evidence="6">
    <location>
        <begin position="305"/>
        <end position="348"/>
    </location>
</feature>
<dbReference type="InterPro" id="IPR000504">
    <property type="entry name" value="RRM_dom"/>
</dbReference>
<evidence type="ECO:0000259" key="5">
    <source>
        <dbReference type="PROSITE" id="PS50102"/>
    </source>
</evidence>
<dbReference type="InterPro" id="IPR006569">
    <property type="entry name" value="CID_dom"/>
</dbReference>
<dbReference type="InterPro" id="IPR035979">
    <property type="entry name" value="RBD_domain_sf"/>
</dbReference>
<dbReference type="EMBL" id="CP056067">
    <property type="protein sequence ID" value="UKJ89926.2"/>
    <property type="molecule type" value="Genomic_DNA"/>
</dbReference>
<dbReference type="PROSITE" id="PS50102">
    <property type="entry name" value="RRM"/>
    <property type="match status" value="1"/>
</dbReference>
<dbReference type="InterPro" id="IPR012677">
    <property type="entry name" value="Nucleotide-bd_a/b_plait_sf"/>
</dbReference>
<dbReference type="PROSITE" id="PS51391">
    <property type="entry name" value="CID"/>
    <property type="match status" value="1"/>
</dbReference>
<feature type="compositionally biased region" description="Basic and acidic residues" evidence="4">
    <location>
        <begin position="684"/>
        <end position="696"/>
    </location>
</feature>
<dbReference type="InterPro" id="IPR000061">
    <property type="entry name" value="Surp"/>
</dbReference>
<feature type="compositionally biased region" description="Acidic residues" evidence="4">
    <location>
        <begin position="712"/>
        <end position="739"/>
    </location>
</feature>
<accession>A0A976QVY4</accession>
<dbReference type="SUPFAM" id="SSF54928">
    <property type="entry name" value="RNA-binding domain, RBD"/>
    <property type="match status" value="1"/>
</dbReference>
<reference evidence="8" key="1">
    <citation type="submission" date="2022-07" db="EMBL/GenBank/DDBJ databases">
        <title>Evaluation of T. orientalis genome assembly methods using nanopore sequencing and analysis of variation between genomes.</title>
        <authorList>
            <person name="Yam J."/>
            <person name="Micallef M.L."/>
            <person name="Liu M."/>
            <person name="Djordjevic S.P."/>
            <person name="Bogema D.R."/>
            <person name="Jenkins C."/>
        </authorList>
    </citation>
    <scope>NUCLEOTIDE SEQUENCE</scope>
    <source>
        <strain evidence="8">Fish Creek</strain>
    </source>
</reference>
<evidence type="ECO:0000313" key="8">
    <source>
        <dbReference type="EMBL" id="UKJ89926.2"/>
    </source>
</evidence>
<dbReference type="GO" id="GO:0003723">
    <property type="term" value="F:RNA binding"/>
    <property type="evidence" value="ECO:0007669"/>
    <property type="project" value="UniProtKB-UniRule"/>
</dbReference>
<dbReference type="Pfam" id="PF01805">
    <property type="entry name" value="Surp"/>
    <property type="match status" value="1"/>
</dbReference>
<dbReference type="Proteomes" id="UP000244803">
    <property type="component" value="Chromosome 4"/>
</dbReference>
<sequence>MLPLIAKLKKQKEAEEEKLRQNVETAKIYAQYVKSFDGTSAEEPLKFVKSDVLDPSTGSTNATVPEIFTLGTKDVSEHELDKDEITSTYLSQINAEEPSFKKKPKVSKVREIDTFIEEIKEKQRVINERKELQNKILSATTEHERYEINQRLSKIESDLSLNAPDLNSTNIFIGNLAANVTEEILMNHFSKYGQITGIRIMPVKNESSVRPTTSAFLSYVTHEQADNAKNGMDGKEILKIPCKIGWAKNILRPTIALQGAQPEMGFPHQSVFNSVNTQLPIVDPNVQNLPLFQVFVPLPNHKRKIIDLMSKYVSEAGRGFEQMIMENEAPNGLFSFLYEKYTPESVYYRWRVYSLMQGDTMSSWSIMPFKITKMGKVYCPPQTQNKNASQSGYVPLTSDQERQVENIISNTTTTRNDVCNAMLFFINNSESAYQLTDLLINRLKDESSQVNQKIALLYVLSDVLYNSASSRQFSWIYRTSIEKRLPEIFDSVKKFKTRSKSKIAGQQLTEVIMKLLKTWEDWTVYSSGLEATLLGDDTESFKAQPEFEEYKDLVDENDGYDMDYFEILSTFPLEYREEAYKYLKMGIKELKSLCFQRGLLLVPSDRHSLVVRLVMYDKYQVDKVAEERRLELLKAEEEMNEESSEGSDMDESDLDQDTDEVETSERIKIQEATAMLQKTLMEKARSLPHSHVEAETKVIVPLKPKEEPKVEDPEELQPEEPTYELEETQEDDIDDIFAS</sequence>
<dbReference type="GO" id="GO:0005634">
    <property type="term" value="C:nucleus"/>
    <property type="evidence" value="ECO:0007669"/>
    <property type="project" value="TreeGrafter"/>
</dbReference>
<feature type="coiled-coil region" evidence="3">
    <location>
        <begin position="115"/>
        <end position="149"/>
    </location>
</feature>
<evidence type="ECO:0000259" key="7">
    <source>
        <dbReference type="PROSITE" id="PS51391"/>
    </source>
</evidence>
<feature type="region of interest" description="Disordered" evidence="4">
    <location>
        <begin position="684"/>
        <end position="739"/>
    </location>
</feature>
<evidence type="ECO:0000256" key="1">
    <source>
        <dbReference type="ARBA" id="ARBA00022884"/>
    </source>
</evidence>
<dbReference type="PROSITE" id="PS50128">
    <property type="entry name" value="SURP"/>
    <property type="match status" value="1"/>
</dbReference>
<keyword evidence="3" id="KW-0175">Coiled coil</keyword>
<feature type="domain" description="RRM" evidence="5">
    <location>
        <begin position="169"/>
        <end position="249"/>
    </location>
</feature>
<name>A0A976QVY4_THEOR</name>
<dbReference type="InterPro" id="IPR008942">
    <property type="entry name" value="ENTH_VHS"/>
</dbReference>
<protein>
    <recommendedName>
        <fullName evidence="10">RNA binding protein</fullName>
    </recommendedName>
</protein>
<dbReference type="AlphaFoldDB" id="A0A976QVY4"/>
<feature type="compositionally biased region" description="Acidic residues" evidence="4">
    <location>
        <begin position="638"/>
        <end position="662"/>
    </location>
</feature>
<dbReference type="Gene3D" id="1.10.10.790">
    <property type="entry name" value="Surp module"/>
    <property type="match status" value="1"/>
</dbReference>
<dbReference type="InterPro" id="IPR035967">
    <property type="entry name" value="SWAP/Surp_sf"/>
</dbReference>
<evidence type="ECO:0000256" key="3">
    <source>
        <dbReference type="SAM" id="Coils"/>
    </source>
</evidence>
<proteinExistence type="predicted"/>
<dbReference type="SMART" id="SM00648">
    <property type="entry name" value="SWAP"/>
    <property type="match status" value="1"/>
</dbReference>
<dbReference type="InterPro" id="IPR051485">
    <property type="entry name" value="SR-CTD_assoc_factor"/>
</dbReference>
<dbReference type="Gene3D" id="3.30.70.330">
    <property type="match status" value="1"/>
</dbReference>
<dbReference type="SMART" id="SM00360">
    <property type="entry name" value="RRM"/>
    <property type="match status" value="1"/>
</dbReference>
<dbReference type="PANTHER" id="PTHR23140">
    <property type="entry name" value="RNA PROCESSING PROTEIN LD23810P"/>
    <property type="match status" value="1"/>
</dbReference>
<gene>
    <name evidence="8" type="ORF">MACJ_003180</name>
</gene>
<evidence type="ECO:0000259" key="6">
    <source>
        <dbReference type="PROSITE" id="PS50128"/>
    </source>
</evidence>
<organism evidence="8 9">
    <name type="scientific">Theileria orientalis</name>
    <dbReference type="NCBI Taxonomy" id="68886"/>
    <lineage>
        <taxon>Eukaryota</taxon>
        <taxon>Sar</taxon>
        <taxon>Alveolata</taxon>
        <taxon>Apicomplexa</taxon>
        <taxon>Aconoidasida</taxon>
        <taxon>Piroplasmida</taxon>
        <taxon>Theileriidae</taxon>
        <taxon>Theileria</taxon>
    </lineage>
</organism>
<feature type="domain" description="CID" evidence="7">
    <location>
        <begin position="396"/>
        <end position="549"/>
    </location>
</feature>
<dbReference type="SMART" id="SM00582">
    <property type="entry name" value="RPR"/>
    <property type="match status" value="1"/>
</dbReference>
<dbReference type="PANTHER" id="PTHR23140:SF0">
    <property type="entry name" value="U2 SNRNP-ASSOCIATED SURP MOTIF-CONTAINING PROTEIN"/>
    <property type="match status" value="1"/>
</dbReference>
<keyword evidence="1 2" id="KW-0694">RNA-binding</keyword>
<evidence type="ECO:0008006" key="10">
    <source>
        <dbReference type="Google" id="ProtNLM"/>
    </source>
</evidence>
<evidence type="ECO:0000313" key="9">
    <source>
        <dbReference type="Proteomes" id="UP000244803"/>
    </source>
</evidence>
<dbReference type="SUPFAM" id="SSF109905">
    <property type="entry name" value="Surp module (SWAP domain)"/>
    <property type="match status" value="1"/>
</dbReference>
<dbReference type="Gene3D" id="1.25.40.90">
    <property type="match status" value="1"/>
</dbReference>
<dbReference type="Pfam" id="PF00076">
    <property type="entry name" value="RRM_1"/>
    <property type="match status" value="1"/>
</dbReference>
<dbReference type="OrthoDB" id="377209at2759"/>